<dbReference type="RefSeq" id="WP_055673321.1">
    <property type="nucleotide sequence ID" value="NZ_CXWD01000019.1"/>
</dbReference>
<feature type="signal peptide" evidence="1">
    <location>
        <begin position="1"/>
        <end position="29"/>
    </location>
</feature>
<keyword evidence="3" id="KW-1185">Reference proteome</keyword>
<evidence type="ECO:0000313" key="2">
    <source>
        <dbReference type="EMBL" id="CTQ74908.1"/>
    </source>
</evidence>
<accession>A0A0M7AII8</accession>
<organism evidence="2 3">
    <name type="scientific">Roseibium alexandrii</name>
    <dbReference type="NCBI Taxonomy" id="388408"/>
    <lineage>
        <taxon>Bacteria</taxon>
        <taxon>Pseudomonadati</taxon>
        <taxon>Pseudomonadota</taxon>
        <taxon>Alphaproteobacteria</taxon>
        <taxon>Hyphomicrobiales</taxon>
        <taxon>Stappiaceae</taxon>
        <taxon>Roseibium</taxon>
    </lineage>
</organism>
<dbReference type="Proteomes" id="UP000053235">
    <property type="component" value="Unassembled WGS sequence"/>
</dbReference>
<dbReference type="Pfam" id="PF16156">
    <property type="entry name" value="DUF4864"/>
    <property type="match status" value="1"/>
</dbReference>
<reference evidence="3" key="1">
    <citation type="submission" date="2015-07" db="EMBL/GenBank/DDBJ databases">
        <authorList>
            <person name="Rodrigo-Torres Lidia"/>
            <person name="Arahal R.David."/>
        </authorList>
    </citation>
    <scope>NUCLEOTIDE SEQUENCE [LARGE SCALE GENOMIC DNA]</scope>
    <source>
        <strain evidence="3">CECT 5112</strain>
    </source>
</reference>
<evidence type="ECO:0008006" key="4">
    <source>
        <dbReference type="Google" id="ProtNLM"/>
    </source>
</evidence>
<evidence type="ECO:0000256" key="1">
    <source>
        <dbReference type="SAM" id="SignalP"/>
    </source>
</evidence>
<name>A0A0M7AII8_9HYPH</name>
<dbReference type="OrthoDB" id="9130422at2"/>
<gene>
    <name evidence="2" type="ORF">LAX5112_04030</name>
</gene>
<dbReference type="InterPro" id="IPR032347">
    <property type="entry name" value="DUF4864"/>
</dbReference>
<protein>
    <recommendedName>
        <fullName evidence="4">DUF4864 domain-containing protein</fullName>
    </recommendedName>
</protein>
<proteinExistence type="predicted"/>
<sequence>MAASYFRKYAAGAVFGAALAFGSVSPGLAADTSVFQSIIKNQMSAFAADDAKMAFSFATRTLQQRFQTPEFFMQMVKSGYQPVYRPKDVTFGQSKMTKFGPTQEVYVTGPKGQNWLALYSFEEQEDGSWRISGCYLTKSDGFAA</sequence>
<keyword evidence="1" id="KW-0732">Signal</keyword>
<feature type="chain" id="PRO_5005809516" description="DUF4864 domain-containing protein" evidence="1">
    <location>
        <begin position="30"/>
        <end position="144"/>
    </location>
</feature>
<dbReference type="EMBL" id="CXWD01000019">
    <property type="protein sequence ID" value="CTQ74908.1"/>
    <property type="molecule type" value="Genomic_DNA"/>
</dbReference>
<dbReference type="AlphaFoldDB" id="A0A0M7AII8"/>
<evidence type="ECO:0000313" key="3">
    <source>
        <dbReference type="Proteomes" id="UP000053235"/>
    </source>
</evidence>